<reference evidence="2 3" key="1">
    <citation type="submission" date="2018-03" db="EMBL/GenBank/DDBJ databases">
        <title>Diversity of phytobeneficial traits revealed by whole-genome analysis of worldwide-isolated phenazine-producing Pseudomonas spp.</title>
        <authorList>
            <person name="Biessy A."/>
            <person name="Novinscak A."/>
            <person name="Blom J."/>
            <person name="Leger G."/>
            <person name="Thomashow L.S."/>
            <person name="Cazorla F.M."/>
            <person name="Josic D."/>
            <person name="Filion M."/>
        </authorList>
    </citation>
    <scope>NUCLEOTIDE SEQUENCE [LARGE SCALE GENOMIC DNA]</scope>
    <source>
        <strain evidence="2 3">B25</strain>
    </source>
</reference>
<evidence type="ECO:0000313" key="2">
    <source>
        <dbReference type="EMBL" id="AZE46063.1"/>
    </source>
</evidence>
<dbReference type="InterPro" id="IPR041271">
    <property type="entry name" value="AGPT-Pplase3"/>
</dbReference>
<evidence type="ECO:0000313" key="3">
    <source>
        <dbReference type="Proteomes" id="UP000268048"/>
    </source>
</evidence>
<proteinExistence type="predicted"/>
<dbReference type="AlphaFoldDB" id="A0A3G7TG39"/>
<organism evidence="2 3">
    <name type="scientific">Pseudomonas chlororaphis</name>
    <dbReference type="NCBI Taxonomy" id="587753"/>
    <lineage>
        <taxon>Bacteria</taxon>
        <taxon>Pseudomonadati</taxon>
        <taxon>Pseudomonadota</taxon>
        <taxon>Gammaproteobacteria</taxon>
        <taxon>Pseudomonadales</taxon>
        <taxon>Pseudomonadaceae</taxon>
        <taxon>Pseudomonas</taxon>
    </lineage>
</organism>
<name>A0A3G7TG39_9PSED</name>
<accession>A0A3G7TG39</accession>
<feature type="domain" description="Alpha-glutamyl/putrescinyl thymine pyrophosphorylase clade 3" evidence="1">
    <location>
        <begin position="34"/>
        <end position="311"/>
    </location>
</feature>
<dbReference type="RefSeq" id="WP_124318766.1">
    <property type="nucleotide sequence ID" value="NZ_CP027753.1"/>
</dbReference>
<dbReference type="Proteomes" id="UP000268048">
    <property type="component" value="Chromosome"/>
</dbReference>
<sequence length="311" mass="35030">MREQHEDLKQELGLKLTRVEQNGLFLPGIAAFENKSTLVKQMIESIRRVEYVAAISGRNISADRADPSSEHFDPIRAAVLKRQSGDIEEACWLVFLATHFGKASSTGWQLTKDVYGALGGNHNWSWPRVSFDPTAMSNWIGRNQLTLRSDGRKFGNHRKYESLDPTKSNWTGEVIESYVNWVMQYGSHAELFDDALNQSNGDEKLAFRTLYRSMNEVKRFGRTGKFDYLTMIAKVGVSNIDADSTYMSEATGPLKGARLLFGGRTTANLSAAMLEQKVQELESVLGVGMQVIEDSLCNWQKSPNRFIKFRG</sequence>
<gene>
    <name evidence="2" type="ORF">C4K04_0359</name>
</gene>
<protein>
    <recommendedName>
        <fullName evidence="1">Alpha-glutamyl/putrescinyl thymine pyrophosphorylase clade 3 domain-containing protein</fullName>
    </recommendedName>
</protein>
<dbReference type="Pfam" id="PF18746">
    <property type="entry name" value="aGPT-Pplase3"/>
    <property type="match status" value="1"/>
</dbReference>
<dbReference type="EMBL" id="CP027753">
    <property type="protein sequence ID" value="AZE46063.1"/>
    <property type="molecule type" value="Genomic_DNA"/>
</dbReference>
<evidence type="ECO:0000259" key="1">
    <source>
        <dbReference type="Pfam" id="PF18746"/>
    </source>
</evidence>